<evidence type="ECO:0000256" key="2">
    <source>
        <dbReference type="SAM" id="MobiDB-lite"/>
    </source>
</evidence>
<dbReference type="InterPro" id="IPR036116">
    <property type="entry name" value="FN3_sf"/>
</dbReference>
<feature type="region of interest" description="Disordered" evidence="2">
    <location>
        <begin position="1084"/>
        <end position="1104"/>
    </location>
</feature>
<dbReference type="PROSITE" id="PS50853">
    <property type="entry name" value="FN3"/>
    <property type="match status" value="3"/>
</dbReference>
<dbReference type="EMBL" id="CACVKT020001843">
    <property type="protein sequence ID" value="CAC5372176.1"/>
    <property type="molecule type" value="Genomic_DNA"/>
</dbReference>
<dbReference type="InterPro" id="IPR007110">
    <property type="entry name" value="Ig-like_dom"/>
</dbReference>
<feature type="compositionally biased region" description="Basic residues" evidence="2">
    <location>
        <begin position="35"/>
        <end position="47"/>
    </location>
</feature>
<dbReference type="PROSITE" id="PS50835">
    <property type="entry name" value="IG_LIKE"/>
    <property type="match status" value="1"/>
</dbReference>
<feature type="domain" description="Fibronectin type-III" evidence="5">
    <location>
        <begin position="828"/>
        <end position="924"/>
    </location>
</feature>
<feature type="region of interest" description="Disordered" evidence="2">
    <location>
        <begin position="1599"/>
        <end position="1625"/>
    </location>
</feature>
<dbReference type="InterPro" id="IPR003961">
    <property type="entry name" value="FN3_dom"/>
</dbReference>
<gene>
    <name evidence="6" type="ORF">MCOR_10354</name>
</gene>
<evidence type="ECO:0000259" key="4">
    <source>
        <dbReference type="PROSITE" id="PS50835"/>
    </source>
</evidence>
<evidence type="ECO:0000313" key="7">
    <source>
        <dbReference type="Proteomes" id="UP000507470"/>
    </source>
</evidence>
<name>A0A6J8AQ27_MYTCO</name>
<keyword evidence="3" id="KW-0472">Membrane</keyword>
<evidence type="ECO:0000256" key="3">
    <source>
        <dbReference type="SAM" id="Phobius"/>
    </source>
</evidence>
<dbReference type="SUPFAM" id="SSF49265">
    <property type="entry name" value="Fibronectin type III"/>
    <property type="match status" value="2"/>
</dbReference>
<reference evidence="6 7" key="1">
    <citation type="submission" date="2020-06" db="EMBL/GenBank/DDBJ databases">
        <authorList>
            <person name="Li R."/>
            <person name="Bekaert M."/>
        </authorList>
    </citation>
    <scope>NUCLEOTIDE SEQUENCE [LARGE SCALE GENOMIC DNA]</scope>
    <source>
        <strain evidence="7">wild</strain>
    </source>
</reference>
<evidence type="ECO:0000259" key="5">
    <source>
        <dbReference type="PROSITE" id="PS50853"/>
    </source>
</evidence>
<dbReference type="Gene3D" id="2.60.40.10">
    <property type="entry name" value="Immunoglobulins"/>
    <property type="match status" value="5"/>
</dbReference>
<feature type="compositionally biased region" description="Polar residues" evidence="2">
    <location>
        <begin position="1405"/>
        <end position="1416"/>
    </location>
</feature>
<proteinExistence type="predicted"/>
<feature type="compositionally biased region" description="Polar residues" evidence="2">
    <location>
        <begin position="1599"/>
        <end position="1609"/>
    </location>
</feature>
<feature type="region of interest" description="Disordered" evidence="2">
    <location>
        <begin position="1"/>
        <end position="51"/>
    </location>
</feature>
<keyword evidence="3" id="KW-1133">Transmembrane helix</keyword>
<evidence type="ECO:0000256" key="1">
    <source>
        <dbReference type="SAM" id="Coils"/>
    </source>
</evidence>
<protein>
    <submittedName>
        <fullName evidence="6">Uncharacterized protein</fullName>
    </submittedName>
</protein>
<feature type="compositionally biased region" description="Basic and acidic residues" evidence="2">
    <location>
        <begin position="19"/>
        <end position="34"/>
    </location>
</feature>
<dbReference type="Proteomes" id="UP000507470">
    <property type="component" value="Unassembled WGS sequence"/>
</dbReference>
<evidence type="ECO:0000313" key="6">
    <source>
        <dbReference type="EMBL" id="CAC5372176.1"/>
    </source>
</evidence>
<dbReference type="Pfam" id="PF00041">
    <property type="entry name" value="fn3"/>
    <property type="match status" value="2"/>
</dbReference>
<feature type="domain" description="Fibronectin type-III" evidence="5">
    <location>
        <begin position="928"/>
        <end position="1029"/>
    </location>
</feature>
<feature type="coiled-coil region" evidence="1">
    <location>
        <begin position="345"/>
        <end position="372"/>
    </location>
</feature>
<feature type="domain" description="Ig-like" evidence="4">
    <location>
        <begin position="434"/>
        <end position="512"/>
    </location>
</feature>
<keyword evidence="7" id="KW-1185">Reference proteome</keyword>
<feature type="region of interest" description="Disordered" evidence="2">
    <location>
        <begin position="1405"/>
        <end position="1426"/>
    </location>
</feature>
<sequence>MTKQKHYQSSSAIRKRRQREKDRNNKRDDIEKRVATTKRKHKSRTKRKDQISGKEIIEQTLRNRKTNRQLVEDIKTFLSNEKLKRNDQSRASVEVLAASVSGPAVGSCRAKVDLAKKLGVPVRRITKGFRVRLRVLTSEKSSYEYVKRKTRSDKLSEEVRKMIYDFWCSPENSRQTGNKTDVKRVRIGVKTYCSHAIQILEKTQSEVFLSFQQTRPEIKISQRTFEKCKPYFIRAARPKDRTTCCCSESELCISDDCTNLQWKKFEYIDIKSKTEDETLEDDSYETVADMINTGQIFAVLCDDEENDFFLLKATSGSHMLTGEETDEWGSTFPEGTSLRLQLLKEKRDSLKKEKLKKDIRKLEQEGELLAKESKTKAAKPKKNRVRNNIGTVAQLVEEVNNLYSTCNESDFVSACWGCCECGALDQSDPYLFVGEYLNITCTLSSQTVENGDNSSKLWFSYGSDIDVPDTETTILNSTSLKLSRLITTTFDSPYACNLRNPNFTENVWENVAIVGTTTVRTEYPPEPVKNFSCIIYDWDEKMECSWDLGVNYRDLHQINTTLIISDGIKENGHGGSCPNMNLLNCSLYQGGGISFDRSTLYFYVIVKNTMRDVSVDTGWITVKQAKSVKPSPVDMIEISSITSKCVSLKWVHKRVHRSKIFIIHITSKWNDDKVKKLREFNTTVCDLKPNTEYQISIVTRPGEDIGYPSEPVMNITTTETDFPDRPPEIFPGSYVVSVEGCRNNNRNMTLYWKDLPETYQNGQMSGYNVKVFSGDGISPNYPVHRRTYTSLSLPCRKEVNISVFSWNEVGYSVEASKITIPEANSLLPPSRIIVEAQNTSTDTTVSVSWTPTEDGRIKFHTVYYCQFDTECTTDIEWIRVPGNSTSLTIEHIQFDKKYRFGVSSDMDVGSSGFNWEDCYYLKSIAPSPPTQVDVLAYPENAITVDWSDPKCGDSPYIEFYRVTWCTASHNKDCSDFTKERDISTTEPSKLVLPNLKAGTSYGVRIQHITGDGRISDYSDMVYIQPTNNNLASSEITGIAVGGTFLFMFAIAGAVFIYRRTAYGIREMKRPLEIITPKIKLQVGNTTDPALNTSSSSSSGDQSSISRLLKDNKVIPYFSQVSKDSGRFSLTSDALQSPEVDGKPDLFPVAEESRGENNKHKSRDNQKKSITLDPDYSKMALDSDIPHDHAFRQEAFPRNIIAAPAIRASYPNVNQMYNNFDRQSQSSQKISNKTLSSYRSSSDEKMLFDGKTDEDGYMDVNERSKSVENVYPKDITIEDENVDSYIRTQHVDIDSNVTENSMLDSASSSTPFSNVDEHEVQRSGSDGQPIMNPTYISTDVIGVPELEFCGLTESYHPMDSKENGKANDVLSPLIEAKKEDSNISMISNGYLSEDAMNNQGMLLPRRQQSSTYNSGSSKGEYHRLDSIENPKLLDEPLMRYDGASQYNDAYLEDDYRAQGIMKHDLEPDQEELNSNGYLKEEEMMKSDAINSNMGPSQDELNSASYLRDIDMTNQNREPVKQDPTGVLAENWNELMGKDYSSGGYITEGDFSNGNVIDEDNSSSFVSGSKYTGRIENSSGPAYITEQNLLNVGYGGNDHISASSDLENNHSGHILPPSDDSFSESNSLLHEERKLDNGYIQHNAMKT</sequence>
<keyword evidence="1" id="KW-0175">Coiled coil</keyword>
<feature type="region of interest" description="Disordered" evidence="2">
    <location>
        <begin position="1132"/>
        <end position="1171"/>
    </location>
</feature>
<feature type="compositionally biased region" description="Low complexity" evidence="2">
    <location>
        <begin position="1093"/>
        <end position="1104"/>
    </location>
</feature>
<feature type="domain" description="Fibronectin type-III" evidence="5">
    <location>
        <begin position="629"/>
        <end position="720"/>
    </location>
</feature>
<dbReference type="OrthoDB" id="6067164at2759"/>
<organism evidence="6 7">
    <name type="scientific">Mytilus coruscus</name>
    <name type="common">Sea mussel</name>
    <dbReference type="NCBI Taxonomy" id="42192"/>
    <lineage>
        <taxon>Eukaryota</taxon>
        <taxon>Metazoa</taxon>
        <taxon>Spiralia</taxon>
        <taxon>Lophotrochozoa</taxon>
        <taxon>Mollusca</taxon>
        <taxon>Bivalvia</taxon>
        <taxon>Autobranchia</taxon>
        <taxon>Pteriomorphia</taxon>
        <taxon>Mytilida</taxon>
        <taxon>Mytiloidea</taxon>
        <taxon>Mytilidae</taxon>
        <taxon>Mytilinae</taxon>
        <taxon>Mytilus</taxon>
    </lineage>
</organism>
<dbReference type="SMART" id="SM00060">
    <property type="entry name" value="FN3"/>
    <property type="match status" value="3"/>
</dbReference>
<dbReference type="CDD" id="cd00063">
    <property type="entry name" value="FN3"/>
    <property type="match status" value="3"/>
</dbReference>
<feature type="compositionally biased region" description="Basic and acidic residues" evidence="2">
    <location>
        <begin position="1150"/>
        <end position="1166"/>
    </location>
</feature>
<dbReference type="InterPro" id="IPR013783">
    <property type="entry name" value="Ig-like_fold"/>
</dbReference>
<accession>A0A6J8AQ27</accession>
<keyword evidence="3" id="KW-0812">Transmembrane</keyword>
<feature type="transmembrane region" description="Helical" evidence="3">
    <location>
        <begin position="1035"/>
        <end position="1057"/>
    </location>
</feature>